<feature type="compositionally biased region" description="Basic and acidic residues" evidence="1">
    <location>
        <begin position="427"/>
        <end position="444"/>
    </location>
</feature>
<sequence length="599" mass="65488">MLRRIRGQRSPPSRGSRDGLIPVQTAASLLQPTHRQAILNQIASLTSLPPQHYAVLMQQAIERYGRFVQQLPASEAHHHANLGGMLDHGLEVLTKALRLRQGHILPPGAEAEKIAKLADLWTYAVATAALLHDLGKPAVDQTVTLYDSNGRRLARWDPWSGPMDQVAACTAYTVEYRRDRRHRFHERATPLLVHHILPREALSWIASDPEVFSCWLAAISGAADDAGILGQIVLQADGESVAANLCAGPSERAVRGRAKSLWERLLTGLRFLISEGDLPLNRNGAAGWLVGDELWLVSKRTIDALRGHLTAEGHSGIPSSNDRVYDTLQEHGILMPNKDRAIWRATVAGDGWRHDLTLIRIPAHRIWPDPATRPSPFDGEIIPITDVDEGAEQTQGPAEMVAGTDEPGPIAQPAALPSPYEPPPATKKHEEAASHDAASLERPDPTFPGNVPCPDVPTIASAKAPARANDPLDGRDPNDAGVRFVQWVRHGLVTKRISVNNANARVHTVPEGVLLVSPGLFKDFSSEAGGESWEHVQKRFAKFKLHEKLPDGTNIHRYRVSGPRRQSSIKGFMVADPGLIFDGPAPAPNKYLQRADSVE</sequence>
<dbReference type="Pfam" id="PF07514">
    <property type="entry name" value="TraI_2"/>
    <property type="match status" value="1"/>
</dbReference>
<dbReference type="AlphaFoldDB" id="A0A1V3NVJ0"/>
<dbReference type="STRING" id="108003.B1C78_00140"/>
<feature type="region of interest" description="Disordered" evidence="1">
    <location>
        <begin position="1"/>
        <end position="21"/>
    </location>
</feature>
<evidence type="ECO:0000259" key="3">
    <source>
        <dbReference type="Pfam" id="PF07515"/>
    </source>
</evidence>
<feature type="domain" description="Uncharacterised" evidence="2">
    <location>
        <begin position="24"/>
        <end position="339"/>
    </location>
</feature>
<dbReference type="Gene3D" id="1.10.10.10">
    <property type="entry name" value="Winged helix-like DNA-binding domain superfamily/Winged helix DNA-binding domain"/>
    <property type="match status" value="1"/>
</dbReference>
<evidence type="ECO:0000313" key="5">
    <source>
        <dbReference type="Proteomes" id="UP000189462"/>
    </source>
</evidence>
<dbReference type="EMBL" id="MVBK01000001">
    <property type="protein sequence ID" value="OOG28878.1"/>
    <property type="molecule type" value="Genomic_DNA"/>
</dbReference>
<proteinExistence type="predicted"/>
<gene>
    <name evidence="4" type="ORF">B1C78_00140</name>
</gene>
<evidence type="ECO:0000256" key="1">
    <source>
        <dbReference type="SAM" id="MobiDB-lite"/>
    </source>
</evidence>
<dbReference type="Gene3D" id="2.40.10.200">
    <property type="entry name" value="STY4665 C-terminal domain-like"/>
    <property type="match status" value="1"/>
</dbReference>
<dbReference type="NCBIfam" id="NF041494">
    <property type="entry name" value="MobH"/>
    <property type="match status" value="1"/>
</dbReference>
<feature type="region of interest" description="Disordered" evidence="1">
    <location>
        <begin position="390"/>
        <end position="456"/>
    </location>
</feature>
<name>A0A1V3NVJ0_9GAMM</name>
<dbReference type="InterPro" id="IPR011093">
    <property type="entry name" value="TraI_2_C"/>
</dbReference>
<keyword evidence="5" id="KW-1185">Reference proteome</keyword>
<dbReference type="Proteomes" id="UP000189462">
    <property type="component" value="Unassembled WGS sequence"/>
</dbReference>
<dbReference type="InterPro" id="IPR036390">
    <property type="entry name" value="WH_DNA-bd_sf"/>
</dbReference>
<evidence type="ECO:0008006" key="6">
    <source>
        <dbReference type="Google" id="ProtNLM"/>
    </source>
</evidence>
<dbReference type="NCBIfam" id="TIGR03760">
    <property type="entry name" value="ICE_TraI_Pfluor"/>
    <property type="match status" value="1"/>
</dbReference>
<dbReference type="InterPro" id="IPR022391">
    <property type="entry name" value="ICE_relaxase_PFGI-1"/>
</dbReference>
<organism evidence="4 5">
    <name type="scientific">Thioalkalivibrio denitrificans</name>
    <dbReference type="NCBI Taxonomy" id="108003"/>
    <lineage>
        <taxon>Bacteria</taxon>
        <taxon>Pseudomonadati</taxon>
        <taxon>Pseudomonadota</taxon>
        <taxon>Gammaproteobacteria</taxon>
        <taxon>Chromatiales</taxon>
        <taxon>Ectothiorhodospiraceae</taxon>
        <taxon>Thioalkalivibrio</taxon>
    </lineage>
</organism>
<dbReference type="InterPro" id="IPR036388">
    <property type="entry name" value="WH-like_DNA-bd_sf"/>
</dbReference>
<dbReference type="Pfam" id="PF07515">
    <property type="entry name" value="TraI_2_C"/>
    <property type="match status" value="1"/>
</dbReference>
<dbReference type="SUPFAM" id="SSF109604">
    <property type="entry name" value="HD-domain/PDEase-like"/>
    <property type="match status" value="1"/>
</dbReference>
<evidence type="ECO:0000259" key="2">
    <source>
        <dbReference type="Pfam" id="PF07514"/>
    </source>
</evidence>
<dbReference type="InterPro" id="IPR011119">
    <property type="entry name" value="Unchr_helicase_relaxase_TraI"/>
</dbReference>
<evidence type="ECO:0000313" key="4">
    <source>
        <dbReference type="EMBL" id="OOG28878.1"/>
    </source>
</evidence>
<dbReference type="SUPFAM" id="SSF46785">
    <property type="entry name" value="Winged helix' DNA-binding domain"/>
    <property type="match status" value="1"/>
</dbReference>
<feature type="domain" description="Putative conjugal transfer nickase/helicase TraI C-terminal" evidence="3">
    <location>
        <begin position="480"/>
        <end position="593"/>
    </location>
</feature>
<dbReference type="Gene3D" id="1.10.3210.40">
    <property type="match status" value="1"/>
</dbReference>
<protein>
    <recommendedName>
        <fullName evidence="6">Relaxase</fullName>
    </recommendedName>
</protein>
<comment type="caution">
    <text evidence="4">The sequence shown here is derived from an EMBL/GenBank/DDBJ whole genome shotgun (WGS) entry which is preliminary data.</text>
</comment>
<reference evidence="4 5" key="1">
    <citation type="submission" date="2017-02" db="EMBL/GenBank/DDBJ databases">
        <title>Genomic diversity within the haloalkaliphilic genus Thioalkalivibrio.</title>
        <authorList>
            <person name="Ahn A.-C."/>
            <person name="Meier-Kolthoff J."/>
            <person name="Overmars L."/>
            <person name="Richter M."/>
            <person name="Woyke T."/>
            <person name="Sorokin D.Y."/>
            <person name="Muyzer G."/>
        </authorList>
    </citation>
    <scope>NUCLEOTIDE SEQUENCE [LARGE SCALE GENOMIC DNA]</scope>
    <source>
        <strain evidence="4 5">ALJD</strain>
    </source>
</reference>
<accession>A0A1V3NVJ0</accession>